<dbReference type="Gene3D" id="3.40.50.720">
    <property type="entry name" value="NAD(P)-binding Rossmann-like Domain"/>
    <property type="match status" value="1"/>
</dbReference>
<gene>
    <name evidence="2" type="ORF">ACFFLS_21020</name>
</gene>
<organism evidence="2 3">
    <name type="scientific">Flavobacterium procerum</name>
    <dbReference type="NCBI Taxonomy" id="1455569"/>
    <lineage>
        <taxon>Bacteria</taxon>
        <taxon>Pseudomonadati</taxon>
        <taxon>Bacteroidota</taxon>
        <taxon>Flavobacteriia</taxon>
        <taxon>Flavobacteriales</taxon>
        <taxon>Flavobacteriaceae</taxon>
        <taxon>Flavobacterium</taxon>
    </lineage>
</organism>
<evidence type="ECO:0000259" key="1">
    <source>
        <dbReference type="Pfam" id="PF03807"/>
    </source>
</evidence>
<dbReference type="EMBL" id="JBHLYW010000022">
    <property type="protein sequence ID" value="MFC0079541.1"/>
    <property type="molecule type" value="Genomic_DNA"/>
</dbReference>
<dbReference type="InterPro" id="IPR028939">
    <property type="entry name" value="P5C_Rdtase_cat_N"/>
</dbReference>
<dbReference type="Proteomes" id="UP001589734">
    <property type="component" value="Unassembled WGS sequence"/>
</dbReference>
<protein>
    <submittedName>
        <fullName evidence="2">NADPH-dependent F420 reductase</fullName>
    </submittedName>
</protein>
<dbReference type="RefSeq" id="WP_379687196.1">
    <property type="nucleotide sequence ID" value="NZ_JBHLYW010000022.1"/>
</dbReference>
<dbReference type="SUPFAM" id="SSF51735">
    <property type="entry name" value="NAD(P)-binding Rossmann-fold domains"/>
    <property type="match status" value="1"/>
</dbReference>
<proteinExistence type="predicted"/>
<sequence length="247" mass="26758">MKIGIIGAGAIGSVLSKKLSANGHQVTIANSKGPETVSGEALAFGATAGITKEAIIDKDVLIISIPFSQINNIAKTIKENIDERTIIIDTGNYYPVRDGSIDEILEGKPESIWVSEKLGLPVAKAWNSVGAAVLKNNGYPSGMQERLAVPFAAADENSSKVVKQLIEETGFDPYYVGNLQESYRFQPGQPSYSTSLNLAEIKKAIEQAHSSLNAALRREEFIVTMMKLGWPDDAKTMVEISRFLNNK</sequence>
<dbReference type="InterPro" id="IPR036291">
    <property type="entry name" value="NAD(P)-bd_dom_sf"/>
</dbReference>
<reference evidence="2 3" key="1">
    <citation type="submission" date="2024-09" db="EMBL/GenBank/DDBJ databases">
        <authorList>
            <person name="Sun Q."/>
            <person name="Mori K."/>
        </authorList>
    </citation>
    <scope>NUCLEOTIDE SEQUENCE [LARGE SCALE GENOMIC DNA]</scope>
    <source>
        <strain evidence="2 3">CGMCC 1.12926</strain>
    </source>
</reference>
<name>A0ABV6BY59_9FLAO</name>
<keyword evidence="3" id="KW-1185">Reference proteome</keyword>
<evidence type="ECO:0000313" key="2">
    <source>
        <dbReference type="EMBL" id="MFC0079541.1"/>
    </source>
</evidence>
<accession>A0ABV6BY59</accession>
<feature type="domain" description="Pyrroline-5-carboxylate reductase catalytic N-terminal" evidence="1">
    <location>
        <begin position="2"/>
        <end position="93"/>
    </location>
</feature>
<evidence type="ECO:0000313" key="3">
    <source>
        <dbReference type="Proteomes" id="UP001589734"/>
    </source>
</evidence>
<dbReference type="Pfam" id="PF03807">
    <property type="entry name" value="F420_oxidored"/>
    <property type="match status" value="1"/>
</dbReference>
<comment type="caution">
    <text evidence="2">The sequence shown here is derived from an EMBL/GenBank/DDBJ whole genome shotgun (WGS) entry which is preliminary data.</text>
</comment>